<protein>
    <submittedName>
        <fullName evidence="2">Uncharacterized protein</fullName>
    </submittedName>
</protein>
<evidence type="ECO:0000256" key="1">
    <source>
        <dbReference type="SAM" id="MobiDB-lite"/>
    </source>
</evidence>
<organism evidence="2">
    <name type="scientific">Oryza sativa subsp. japonica</name>
    <name type="common">Rice</name>
    <dbReference type="NCBI Taxonomy" id="39947"/>
    <lineage>
        <taxon>Eukaryota</taxon>
        <taxon>Viridiplantae</taxon>
        <taxon>Streptophyta</taxon>
        <taxon>Embryophyta</taxon>
        <taxon>Tracheophyta</taxon>
        <taxon>Spermatophyta</taxon>
        <taxon>Magnoliopsida</taxon>
        <taxon>Liliopsida</taxon>
        <taxon>Poales</taxon>
        <taxon>Poaceae</taxon>
        <taxon>BOP clade</taxon>
        <taxon>Oryzoideae</taxon>
        <taxon>Oryzeae</taxon>
        <taxon>Oryzinae</taxon>
        <taxon>Oryza</taxon>
        <taxon>Oryza sativa</taxon>
    </lineage>
</organism>
<dbReference type="Proteomes" id="UP000007752">
    <property type="component" value="Chromosome 9"/>
</dbReference>
<sequence length="59" mass="6715">MAKRHHNYARRQEGLASIREQNESSKSCQCNRRSKSMDLSSYGYPTPRNLGSEVVQKGS</sequence>
<evidence type="ECO:0000313" key="2">
    <source>
        <dbReference type="EMBL" id="EEE69679.1"/>
    </source>
</evidence>
<gene>
    <name evidence="2" type="ORF">OsJ_29315</name>
</gene>
<dbReference type="EMBL" id="CM000146">
    <property type="protein sequence ID" value="EEE69679.1"/>
    <property type="molecule type" value="Genomic_DNA"/>
</dbReference>
<reference evidence="2" key="2">
    <citation type="submission" date="2008-12" db="EMBL/GenBank/DDBJ databases">
        <title>Improved gene annotation of the rice (Oryza sativa) genomes.</title>
        <authorList>
            <person name="Wang J."/>
            <person name="Li R."/>
            <person name="Fan W."/>
            <person name="Huang Q."/>
            <person name="Zhang J."/>
            <person name="Zhou Y."/>
            <person name="Hu Y."/>
            <person name="Zi S."/>
            <person name="Li J."/>
            <person name="Ni P."/>
            <person name="Zheng H."/>
            <person name="Zhang Y."/>
            <person name="Zhao M."/>
            <person name="Hao Q."/>
            <person name="McDermott J."/>
            <person name="Samudrala R."/>
            <person name="Kristiansen K."/>
            <person name="Wong G.K.-S."/>
        </authorList>
    </citation>
    <scope>NUCLEOTIDE SEQUENCE</scope>
</reference>
<name>B9G3I2_ORYSJ</name>
<feature type="region of interest" description="Disordered" evidence="1">
    <location>
        <begin position="1"/>
        <end position="59"/>
    </location>
</feature>
<proteinExistence type="predicted"/>
<reference evidence="2" key="1">
    <citation type="journal article" date="2005" name="PLoS Biol.">
        <title>The genomes of Oryza sativa: a history of duplications.</title>
        <authorList>
            <person name="Yu J."/>
            <person name="Wang J."/>
            <person name="Lin W."/>
            <person name="Li S."/>
            <person name="Li H."/>
            <person name="Zhou J."/>
            <person name="Ni P."/>
            <person name="Dong W."/>
            <person name="Hu S."/>
            <person name="Zeng C."/>
            <person name="Zhang J."/>
            <person name="Zhang Y."/>
            <person name="Li R."/>
            <person name="Xu Z."/>
            <person name="Li S."/>
            <person name="Li X."/>
            <person name="Zheng H."/>
            <person name="Cong L."/>
            <person name="Lin L."/>
            <person name="Yin J."/>
            <person name="Geng J."/>
            <person name="Li G."/>
            <person name="Shi J."/>
            <person name="Liu J."/>
            <person name="Lv H."/>
            <person name="Li J."/>
            <person name="Wang J."/>
            <person name="Deng Y."/>
            <person name="Ran L."/>
            <person name="Shi X."/>
            <person name="Wang X."/>
            <person name="Wu Q."/>
            <person name="Li C."/>
            <person name="Ren X."/>
            <person name="Wang J."/>
            <person name="Wang X."/>
            <person name="Li D."/>
            <person name="Liu D."/>
            <person name="Zhang X."/>
            <person name="Ji Z."/>
            <person name="Zhao W."/>
            <person name="Sun Y."/>
            <person name="Zhang Z."/>
            <person name="Bao J."/>
            <person name="Han Y."/>
            <person name="Dong L."/>
            <person name="Ji J."/>
            <person name="Chen P."/>
            <person name="Wu S."/>
            <person name="Liu J."/>
            <person name="Xiao Y."/>
            <person name="Bu D."/>
            <person name="Tan J."/>
            <person name="Yang L."/>
            <person name="Ye C."/>
            <person name="Zhang J."/>
            <person name="Xu J."/>
            <person name="Zhou Y."/>
            <person name="Yu Y."/>
            <person name="Zhang B."/>
            <person name="Zhuang S."/>
            <person name="Wei H."/>
            <person name="Liu B."/>
            <person name="Lei M."/>
            <person name="Yu H."/>
            <person name="Li Y."/>
            <person name="Xu H."/>
            <person name="Wei S."/>
            <person name="He X."/>
            <person name="Fang L."/>
            <person name="Zhang Z."/>
            <person name="Zhang Y."/>
            <person name="Huang X."/>
            <person name="Su Z."/>
            <person name="Tong W."/>
            <person name="Li J."/>
            <person name="Tong Z."/>
            <person name="Li S."/>
            <person name="Ye J."/>
            <person name="Wang L."/>
            <person name="Fang L."/>
            <person name="Lei T."/>
            <person name="Chen C."/>
            <person name="Chen H."/>
            <person name="Xu Z."/>
            <person name="Li H."/>
            <person name="Huang H."/>
            <person name="Zhang F."/>
            <person name="Xu H."/>
            <person name="Li N."/>
            <person name="Zhao C."/>
            <person name="Li S."/>
            <person name="Dong L."/>
            <person name="Huang Y."/>
            <person name="Li L."/>
            <person name="Xi Y."/>
            <person name="Qi Q."/>
            <person name="Li W."/>
            <person name="Zhang B."/>
            <person name="Hu W."/>
            <person name="Zhang Y."/>
            <person name="Tian X."/>
            <person name="Jiao Y."/>
            <person name="Liang X."/>
            <person name="Jin J."/>
            <person name="Gao L."/>
            <person name="Zheng W."/>
            <person name="Hao B."/>
            <person name="Liu S."/>
            <person name="Wang W."/>
            <person name="Yuan L."/>
            <person name="Cao M."/>
            <person name="McDermott J."/>
            <person name="Samudrala R."/>
            <person name="Wang J."/>
            <person name="Wong G.K."/>
            <person name="Yang H."/>
        </authorList>
    </citation>
    <scope>NUCLEOTIDE SEQUENCE [LARGE SCALE GENOMIC DNA]</scope>
</reference>
<dbReference type="AlphaFoldDB" id="B9G3I2"/>
<accession>B9G3I2</accession>